<keyword evidence="7" id="KW-1185">Reference proteome</keyword>
<dbReference type="Proteomes" id="UP000500938">
    <property type="component" value="Chromosome"/>
</dbReference>
<dbReference type="InterPro" id="IPR011706">
    <property type="entry name" value="Cu-oxidase_C"/>
</dbReference>
<accession>A0A6M4IR32</accession>
<dbReference type="EMBL" id="CP053085">
    <property type="protein sequence ID" value="QJR37190.1"/>
    <property type="molecule type" value="Genomic_DNA"/>
</dbReference>
<dbReference type="InterPro" id="IPR008972">
    <property type="entry name" value="Cupredoxin"/>
</dbReference>
<dbReference type="SUPFAM" id="SSF49503">
    <property type="entry name" value="Cupredoxins"/>
    <property type="match status" value="3"/>
</dbReference>
<proteinExistence type="predicted"/>
<dbReference type="Pfam" id="PF07731">
    <property type="entry name" value="Cu-oxidase_2"/>
    <property type="match status" value="1"/>
</dbReference>
<keyword evidence="2" id="KW-0560">Oxidoreductase</keyword>
<reference evidence="6 7" key="1">
    <citation type="submission" date="2020-05" db="EMBL/GenBank/DDBJ databases">
        <title>Complete genome sequence of Gemmatimonas greenlandica TET16.</title>
        <authorList>
            <person name="Zeng Y."/>
        </authorList>
    </citation>
    <scope>NUCLEOTIDE SEQUENCE [LARGE SCALE GENOMIC DNA]</scope>
    <source>
        <strain evidence="6 7">TET16</strain>
    </source>
</reference>
<feature type="domain" description="Plastocyanin-like" evidence="5">
    <location>
        <begin position="80"/>
        <end position="150"/>
    </location>
</feature>
<dbReference type="GO" id="GO:0016491">
    <property type="term" value="F:oxidoreductase activity"/>
    <property type="evidence" value="ECO:0007669"/>
    <property type="project" value="UniProtKB-KW"/>
</dbReference>
<dbReference type="AlphaFoldDB" id="A0A6M4IR32"/>
<dbReference type="Gene3D" id="2.60.40.420">
    <property type="entry name" value="Cupredoxins - blue copper proteins"/>
    <property type="match status" value="2"/>
</dbReference>
<dbReference type="RefSeq" id="WP_171226623.1">
    <property type="nucleotide sequence ID" value="NZ_CP053085.1"/>
</dbReference>
<evidence type="ECO:0000259" key="5">
    <source>
        <dbReference type="Pfam" id="PF07732"/>
    </source>
</evidence>
<dbReference type="GO" id="GO:0005507">
    <property type="term" value="F:copper ion binding"/>
    <property type="evidence" value="ECO:0007669"/>
    <property type="project" value="InterPro"/>
</dbReference>
<dbReference type="KEGG" id="ggr:HKW67_17535"/>
<feature type="domain" description="Plastocyanin-like" evidence="4">
    <location>
        <begin position="216"/>
        <end position="313"/>
    </location>
</feature>
<dbReference type="Pfam" id="PF07732">
    <property type="entry name" value="Cu-oxidase_3"/>
    <property type="match status" value="2"/>
</dbReference>
<dbReference type="InterPro" id="IPR011707">
    <property type="entry name" value="Cu-oxidase-like_N"/>
</dbReference>
<evidence type="ECO:0000256" key="2">
    <source>
        <dbReference type="ARBA" id="ARBA00023002"/>
    </source>
</evidence>
<feature type="domain" description="Plastocyanin-like" evidence="5">
    <location>
        <begin position="417"/>
        <end position="517"/>
    </location>
</feature>
<dbReference type="PANTHER" id="PTHR11709">
    <property type="entry name" value="MULTI-COPPER OXIDASE"/>
    <property type="match status" value="1"/>
</dbReference>
<keyword evidence="3" id="KW-0186">Copper</keyword>
<protein>
    <submittedName>
        <fullName evidence="6">Multicopper oxidase domain-containing protein</fullName>
    </submittedName>
</protein>
<dbReference type="InterPro" id="IPR045087">
    <property type="entry name" value="Cu-oxidase_fam"/>
</dbReference>
<gene>
    <name evidence="6" type="ORF">HKW67_17535</name>
</gene>
<dbReference type="PANTHER" id="PTHR11709:SF394">
    <property type="entry name" value="FI03373P-RELATED"/>
    <property type="match status" value="1"/>
</dbReference>
<evidence type="ECO:0000256" key="1">
    <source>
        <dbReference type="ARBA" id="ARBA00022723"/>
    </source>
</evidence>
<evidence type="ECO:0000313" key="7">
    <source>
        <dbReference type="Proteomes" id="UP000500938"/>
    </source>
</evidence>
<keyword evidence="1" id="KW-0479">Metal-binding</keyword>
<evidence type="ECO:0000313" key="6">
    <source>
        <dbReference type="EMBL" id="QJR37190.1"/>
    </source>
</evidence>
<name>A0A6M4IR32_9BACT</name>
<evidence type="ECO:0000256" key="3">
    <source>
        <dbReference type="ARBA" id="ARBA00023008"/>
    </source>
</evidence>
<organism evidence="6 7">
    <name type="scientific">Gemmatimonas groenlandica</name>
    <dbReference type="NCBI Taxonomy" id="2732249"/>
    <lineage>
        <taxon>Bacteria</taxon>
        <taxon>Pseudomonadati</taxon>
        <taxon>Gemmatimonadota</taxon>
        <taxon>Gemmatimonadia</taxon>
        <taxon>Gemmatimonadales</taxon>
        <taxon>Gemmatimonadaceae</taxon>
        <taxon>Gemmatimonas</taxon>
    </lineage>
</organism>
<sequence length="660" mass="70752">MIRPFLIALAALALSGRPITPPLRAALPLAQLEDYRRPAGTRVADTLNASFSIREVRWRPEGASGAELSAFAFVEDGKLGKVPGPLLRAPAGTTMRVTLHNTLGVQLIVFGLHDRAAGRGMDSVTLAPGAHVTVAFLASTAGTYYYWARVRPTVQHPTAPVPDDWPSGEKGEGPLVGALVVDAAGTVPPRGERILLISRWLDDDDARVHHDPAFRMMINGASWPHTERLGYTVGDTVRWRIINANAAAHPLHLHGFYFTVTARGDGQLDTLYADGQQRRVVTELLPLNGTMAMTWVPERPGNWLFHCHLVRHMALVQSIAPRIAPRGGSDESAHTASSVHHAEENMAGLVMGVQVTPRAGATAARALALASGRNPGAPAVRSLRVVATQRANVFGSSPGHSFVWQRGSVAPARDSMQFPGSTLVLHRGEPTAITVVNGLSSPLAVHWHGMEIESWFDGVGGWSGAGRSVRPPIAPGDSFVVRLTAARAGTFIYHTHDEAGSELSTGLYGALIVEEPNAPRDTTRDHVIVMGILGHAATGSLAINGRTDGAPLTLSPGTHRLRFVSIPVDEQIRVAFLRDSTVQRWRSLATDGAELPAAQQVQSAARRTVSAGQTFDVEVMIPADAPANYALRFTTVWYPTDVRGAQPAPVLRVPIVVREP</sequence>
<evidence type="ECO:0000259" key="4">
    <source>
        <dbReference type="Pfam" id="PF07731"/>
    </source>
</evidence>